<evidence type="ECO:0000313" key="2">
    <source>
        <dbReference type="Proteomes" id="UP000035642"/>
    </source>
</evidence>
<keyword evidence="1" id="KW-0732">Signal</keyword>
<dbReference type="Proteomes" id="UP000035642">
    <property type="component" value="Unassembled WGS sequence"/>
</dbReference>
<organism evidence="2 3">
    <name type="scientific">Angiostrongylus cantonensis</name>
    <name type="common">Rat lungworm</name>
    <dbReference type="NCBI Taxonomy" id="6313"/>
    <lineage>
        <taxon>Eukaryota</taxon>
        <taxon>Metazoa</taxon>
        <taxon>Ecdysozoa</taxon>
        <taxon>Nematoda</taxon>
        <taxon>Chromadorea</taxon>
        <taxon>Rhabditida</taxon>
        <taxon>Rhabditina</taxon>
        <taxon>Rhabditomorpha</taxon>
        <taxon>Strongyloidea</taxon>
        <taxon>Metastrongylidae</taxon>
        <taxon>Angiostrongylus</taxon>
    </lineage>
</organism>
<accession>A0A0K0DC47</accession>
<sequence length="184" mass="20265">MVVIFVLLVVSVPTDGHGVFDSYLNIGEMEMNRTITFENGTTWTMELKEGVKIYGRENMPTGNEIFQCAYVGQPGYDSIEVKTGCVAAQLLNVEEKVSCSSVTFTYGITSKENVRLTLSIFGATNTDVSACQRYAYSNAFTFEVDSGECRLLVFTGSQAIRSDCRKQHANRNPLLLGLSDIALL</sequence>
<evidence type="ECO:0000256" key="1">
    <source>
        <dbReference type="SAM" id="SignalP"/>
    </source>
</evidence>
<dbReference type="AlphaFoldDB" id="A0A0K0DC47"/>
<protein>
    <submittedName>
        <fullName evidence="3">Lipocalin</fullName>
    </submittedName>
</protein>
<name>A0A0K0DC47_ANGCA</name>
<dbReference type="WBParaSite" id="ACAC_0000809001-mRNA-1">
    <property type="protein sequence ID" value="ACAC_0000809001-mRNA-1"/>
    <property type="gene ID" value="ACAC_0000809001"/>
</dbReference>
<reference evidence="3" key="2">
    <citation type="submission" date="2017-02" db="UniProtKB">
        <authorList>
            <consortium name="WormBaseParasite"/>
        </authorList>
    </citation>
    <scope>IDENTIFICATION</scope>
</reference>
<reference evidence="2" key="1">
    <citation type="submission" date="2012-09" db="EMBL/GenBank/DDBJ databases">
        <authorList>
            <person name="Martin A.A."/>
        </authorList>
    </citation>
    <scope>NUCLEOTIDE SEQUENCE</scope>
</reference>
<feature type="chain" id="PRO_5005326547" evidence="1">
    <location>
        <begin position="17"/>
        <end position="184"/>
    </location>
</feature>
<proteinExistence type="predicted"/>
<feature type="signal peptide" evidence="1">
    <location>
        <begin position="1"/>
        <end position="16"/>
    </location>
</feature>
<evidence type="ECO:0000313" key="3">
    <source>
        <dbReference type="WBParaSite" id="ACAC_0000809001-mRNA-1"/>
    </source>
</evidence>
<keyword evidence="2" id="KW-1185">Reference proteome</keyword>